<feature type="domain" description="NAB" evidence="4">
    <location>
        <begin position="623"/>
        <end position="703"/>
    </location>
</feature>
<protein>
    <submittedName>
        <fullName evidence="5">COP1-interactive protein 1</fullName>
    </submittedName>
</protein>
<evidence type="ECO:0000259" key="4">
    <source>
        <dbReference type="PROSITE" id="PS51774"/>
    </source>
</evidence>
<dbReference type="InterPro" id="IPR011684">
    <property type="entry name" value="NAB"/>
</dbReference>
<name>A0AAV6M886_9ROSI</name>
<dbReference type="GO" id="GO:0003779">
    <property type="term" value="F:actin binding"/>
    <property type="evidence" value="ECO:0007669"/>
    <property type="project" value="InterPro"/>
</dbReference>
<dbReference type="PROSITE" id="PS51774">
    <property type="entry name" value="NAB"/>
    <property type="match status" value="2"/>
</dbReference>
<dbReference type="GO" id="GO:0005856">
    <property type="term" value="C:cytoskeleton"/>
    <property type="evidence" value="ECO:0007669"/>
    <property type="project" value="TreeGrafter"/>
</dbReference>
<accession>A0AAV6M886</accession>
<evidence type="ECO:0000256" key="3">
    <source>
        <dbReference type="SAM" id="MobiDB-lite"/>
    </source>
</evidence>
<gene>
    <name evidence="5" type="primary">CIP1</name>
    <name evidence="5" type="ORF">SDJN03_24730</name>
</gene>
<feature type="coiled-coil region" evidence="2">
    <location>
        <begin position="407"/>
        <end position="441"/>
    </location>
</feature>
<feature type="coiled-coil region" evidence="2">
    <location>
        <begin position="817"/>
        <end position="893"/>
    </location>
</feature>
<proteinExistence type="predicted"/>
<dbReference type="GO" id="GO:0005200">
    <property type="term" value="F:structural constituent of cytoskeleton"/>
    <property type="evidence" value="ECO:0007669"/>
    <property type="project" value="TreeGrafter"/>
</dbReference>
<evidence type="ECO:0000256" key="2">
    <source>
        <dbReference type="SAM" id="Coils"/>
    </source>
</evidence>
<feature type="compositionally biased region" description="Polar residues" evidence="3">
    <location>
        <begin position="124"/>
        <end position="134"/>
    </location>
</feature>
<dbReference type="Proteomes" id="UP000685013">
    <property type="component" value="Chromosome 16"/>
</dbReference>
<dbReference type="PANTHER" id="PTHR47357">
    <property type="entry name" value="COP1-INTERACTIVE PROTEIN 1"/>
    <property type="match status" value="1"/>
</dbReference>
<evidence type="ECO:0000313" key="6">
    <source>
        <dbReference type="Proteomes" id="UP000685013"/>
    </source>
</evidence>
<feature type="domain" description="NAB" evidence="4">
    <location>
        <begin position="7"/>
        <end position="88"/>
    </location>
</feature>
<feature type="coiled-coil region" evidence="2">
    <location>
        <begin position="534"/>
        <end position="564"/>
    </location>
</feature>
<dbReference type="PANTHER" id="PTHR47357:SF4">
    <property type="entry name" value="MYOSIN HEAVY CHAIN-LIKE PROTEIN"/>
    <property type="match status" value="1"/>
</dbReference>
<sequence length="959" mass="112778">MVKHRVRKGLTECSGIDPKTDEIAEQQKMTKAEMEQKMSRILKLMKNKDKSRVLRESKKETEVVGLVEDLYKNYQSIYDQYGHLRDEAERIVKSEKENEEDKDDVCSSSLSSSSDSDSEYFSSEEVNTTSSVHNLQNEQASNWYVQIQTEELEKQIVQKNEALAKVDFLHRELDNVRTQKREMENRKNKEISENMGLIGNLKEELVEKIGVEKKMLEEKERVLARNKDLETEIDTLHYRRREIEEQNIRMRSENQWLNTKISELEMALTSKETEASSQTIALMEQVKNLKHTINGLQTEKTKLGQEMEQYKQEVSHRFSEMEEENKKLRTKIVDQETILKEKEERIIKFNEKYKKAKSCLPDVASSLINTERKMEELAEDLRCGLEDKIRLLSQRILVAEQLHNESRENFRVKNKRHEQEKRHFEQKIEKHEEELMKLSNVNEFGMDRVARRFEEESVKLLNHILWITKELTFAKYWVRTRNNELKQLKINLTRFVAQMEEKEEQEFLLREKLWNLEAKISKEGGEKLNLIRTLGQFEKKMTKMENLVKEKDEEVFRLAEEKREVIRQLCVVIDHYRSQSDHLKDAMLGKTEYHFWLIRHEEDGGKSKVNFQEMTKHRFRNSLKSLFGSYLDPETNERLRGNKSVIEDKVNKIRQLIKGEDLGVEDHDQSETRKKQSIDELFDDFLNVYQALYEQYDSLTGELRRKFQKRREKESSSSSSSDSDSDDSSKKKVSKDDRGLEREFQEVGEIKQELDAALSEVADLKRILATTSKEHESLNSEHLTALSKLQEADGIIRDLKVEAETWDSQKSKFQLEIEELNLALSNAGRNESELNERLKGMETEMNNYIEEKETARRKIEEGGKTIDELKALADQLKEKLSATMEEKEALNSQHLKTLSRVHEADMITRDLKVESETWGGEKSKFLLEIEELNQKLGAAGKLEAQLNERLKILELKTNI</sequence>
<evidence type="ECO:0000313" key="5">
    <source>
        <dbReference type="EMBL" id="KAG6577156.1"/>
    </source>
</evidence>
<comment type="caution">
    <text evidence="5">The sequence shown here is derived from an EMBL/GenBank/DDBJ whole genome shotgun (WGS) entry which is preliminary data.</text>
</comment>
<feature type="region of interest" description="Disordered" evidence="3">
    <location>
        <begin position="1"/>
        <end position="22"/>
    </location>
</feature>
<dbReference type="EMBL" id="JAGKQH010000016">
    <property type="protein sequence ID" value="KAG6577156.1"/>
    <property type="molecule type" value="Genomic_DNA"/>
</dbReference>
<feature type="coiled-coil region" evidence="2">
    <location>
        <begin position="740"/>
        <end position="781"/>
    </location>
</feature>
<reference evidence="5 6" key="1">
    <citation type="journal article" date="2021" name="Hortic Res">
        <title>The domestication of Cucurbita argyrosperma as revealed by the genome of its wild relative.</title>
        <authorList>
            <person name="Barrera-Redondo J."/>
            <person name="Sanchez-de la Vega G."/>
            <person name="Aguirre-Liguori J.A."/>
            <person name="Castellanos-Morales G."/>
            <person name="Gutierrez-Guerrero Y.T."/>
            <person name="Aguirre-Dugua X."/>
            <person name="Aguirre-Planter E."/>
            <person name="Tenaillon M.I."/>
            <person name="Lira-Saade R."/>
            <person name="Eguiarte L.E."/>
        </authorList>
    </citation>
    <scope>NUCLEOTIDE SEQUENCE [LARGE SCALE GENOMIC DNA]</scope>
    <source>
        <strain evidence="5">JBR-2021</strain>
    </source>
</reference>
<feature type="region of interest" description="Disordered" evidence="3">
    <location>
        <begin position="708"/>
        <end position="740"/>
    </location>
</feature>
<feature type="coiled-coil region" evidence="2">
    <location>
        <begin position="159"/>
        <end position="246"/>
    </location>
</feature>
<feature type="compositionally biased region" description="Basic and acidic residues" evidence="3">
    <location>
        <begin position="727"/>
        <end position="740"/>
    </location>
</feature>
<feature type="region of interest" description="Disordered" evidence="3">
    <location>
        <begin position="94"/>
        <end position="134"/>
    </location>
</feature>
<evidence type="ECO:0000256" key="1">
    <source>
        <dbReference type="ARBA" id="ARBA00023054"/>
    </source>
</evidence>
<dbReference type="AlphaFoldDB" id="A0AAV6M886"/>
<feature type="coiled-coil region" evidence="2">
    <location>
        <begin position="286"/>
        <end position="359"/>
    </location>
</feature>
<feature type="non-terminal residue" evidence="5">
    <location>
        <position position="1"/>
    </location>
</feature>
<organism evidence="5 6">
    <name type="scientific">Cucurbita argyrosperma subsp. sororia</name>
    <dbReference type="NCBI Taxonomy" id="37648"/>
    <lineage>
        <taxon>Eukaryota</taxon>
        <taxon>Viridiplantae</taxon>
        <taxon>Streptophyta</taxon>
        <taxon>Embryophyta</taxon>
        <taxon>Tracheophyta</taxon>
        <taxon>Spermatophyta</taxon>
        <taxon>Magnoliopsida</taxon>
        <taxon>eudicotyledons</taxon>
        <taxon>Gunneridae</taxon>
        <taxon>Pentapetalae</taxon>
        <taxon>rosids</taxon>
        <taxon>fabids</taxon>
        <taxon>Cucurbitales</taxon>
        <taxon>Cucurbitaceae</taxon>
        <taxon>Cucurbiteae</taxon>
        <taxon>Cucurbita</taxon>
    </lineage>
</organism>
<keyword evidence="1 2" id="KW-0175">Coiled coil</keyword>
<keyword evidence="6" id="KW-1185">Reference proteome</keyword>
<feature type="compositionally biased region" description="Low complexity" evidence="3">
    <location>
        <begin position="106"/>
        <end position="123"/>
    </location>
</feature>
<dbReference type="Pfam" id="PF07765">
    <property type="entry name" value="KIP1"/>
    <property type="match status" value="1"/>
</dbReference>